<dbReference type="GO" id="GO:0030246">
    <property type="term" value="F:carbohydrate binding"/>
    <property type="evidence" value="ECO:0007669"/>
    <property type="project" value="InterPro"/>
</dbReference>
<dbReference type="FunFam" id="2.70.98.10:FF:000003">
    <property type="entry name" value="Aldose 1-epimerase"/>
    <property type="match status" value="1"/>
</dbReference>
<dbReference type="InterPro" id="IPR011013">
    <property type="entry name" value="Gal_mutarotase_sf_dom"/>
</dbReference>
<evidence type="ECO:0000256" key="4">
    <source>
        <dbReference type="ARBA" id="ARBA00006206"/>
    </source>
</evidence>
<dbReference type="PIRSF" id="PIRSF005096">
    <property type="entry name" value="GALM"/>
    <property type="match status" value="1"/>
</dbReference>
<dbReference type="RefSeq" id="WP_053181861.1">
    <property type="nucleotide sequence ID" value="NZ_LGIA01000124.1"/>
</dbReference>
<dbReference type="GO" id="GO:0006006">
    <property type="term" value="P:glucose metabolic process"/>
    <property type="evidence" value="ECO:0007669"/>
    <property type="project" value="TreeGrafter"/>
</dbReference>
<evidence type="ECO:0000256" key="7">
    <source>
        <dbReference type="ARBA" id="ARBA00022553"/>
    </source>
</evidence>
<evidence type="ECO:0000256" key="1">
    <source>
        <dbReference type="ARBA" id="ARBA00001913"/>
    </source>
</evidence>
<dbReference type="InterPro" id="IPR008183">
    <property type="entry name" value="Aldose_1/G6P_1-epimerase"/>
</dbReference>
<evidence type="ECO:0000313" key="16">
    <source>
        <dbReference type="EMBL" id="KOH45497.1"/>
    </source>
</evidence>
<evidence type="ECO:0000256" key="15">
    <source>
        <dbReference type="SAM" id="SignalP"/>
    </source>
</evidence>
<evidence type="ECO:0000256" key="13">
    <source>
        <dbReference type="PIRSR" id="PIRSR005096-2"/>
    </source>
</evidence>
<comment type="cofactor">
    <cofactor evidence="1">
        <name>Ca(2+)</name>
        <dbReference type="ChEBI" id="CHEBI:29108"/>
    </cofactor>
</comment>
<feature type="active site" description="Proton donor" evidence="12">
    <location>
        <position position="208"/>
    </location>
</feature>
<feature type="binding site" evidence="14">
    <location>
        <begin position="111"/>
        <end position="112"/>
    </location>
    <ligand>
        <name>beta-D-galactose</name>
        <dbReference type="ChEBI" id="CHEBI:27667"/>
    </ligand>
</feature>
<organism evidence="16 17">
    <name type="scientific">Sunxiuqinia dokdonensis</name>
    <dbReference type="NCBI Taxonomy" id="1409788"/>
    <lineage>
        <taxon>Bacteria</taxon>
        <taxon>Pseudomonadati</taxon>
        <taxon>Bacteroidota</taxon>
        <taxon>Bacteroidia</taxon>
        <taxon>Marinilabiliales</taxon>
        <taxon>Prolixibacteraceae</taxon>
        <taxon>Sunxiuqinia</taxon>
    </lineage>
</organism>
<dbReference type="GO" id="GO:0033499">
    <property type="term" value="P:galactose catabolic process via UDP-galactose, Leloir pathway"/>
    <property type="evidence" value="ECO:0007669"/>
    <property type="project" value="TreeGrafter"/>
</dbReference>
<evidence type="ECO:0000256" key="14">
    <source>
        <dbReference type="PIRSR" id="PIRSR005096-3"/>
    </source>
</evidence>
<evidence type="ECO:0000256" key="2">
    <source>
        <dbReference type="ARBA" id="ARBA00004496"/>
    </source>
</evidence>
<comment type="catalytic activity">
    <reaction evidence="11">
        <text>alpha-D-glucose = beta-D-glucose</text>
        <dbReference type="Rhea" id="RHEA:10264"/>
        <dbReference type="ChEBI" id="CHEBI:15903"/>
        <dbReference type="ChEBI" id="CHEBI:17925"/>
        <dbReference type="EC" id="5.1.3.3"/>
    </reaction>
</comment>
<comment type="caution">
    <text evidence="16">The sequence shown here is derived from an EMBL/GenBank/DDBJ whole genome shotgun (WGS) entry which is preliminary data.</text>
</comment>
<dbReference type="GO" id="GO:0005737">
    <property type="term" value="C:cytoplasm"/>
    <property type="evidence" value="ECO:0007669"/>
    <property type="project" value="UniProtKB-SubCell"/>
</dbReference>
<evidence type="ECO:0000256" key="9">
    <source>
        <dbReference type="ARBA" id="ARBA00023235"/>
    </source>
</evidence>
<sequence>MNRTKLIFILLAAAVIQVACSPKPAETEKTCGNLNAEDFQTTINGKETNLYFLQNGEISAAITNYGGRIVSLCVPGNDGELADVVLGFSSIDGYLNATEVFHGALIGRVGNRIAKGEFTLNDETYTLPINNDPNHLHGGPEGFHNVVWDVESVTENSIVLTYLSKDGEMGYPGNLTVEVTYTLTPNNEVKMDYKATTDKATPVNLTNHAFFNLAGEANGTINNHLLTINADYYTPVDSTLIPLGENESVAGTPFDFRTAKSIGQDLPMQAENVQLQNGLGYDHNFALNKTAVGEMTLAATVVEPESGRKMEVLTEEPALQFYGGNFMDGSDTGKYGKTFDFRESFALETQHFPDSPNQEAFPSIILNPGEVYETSSIYRFSTVQ</sequence>
<comment type="pathway">
    <text evidence="3 11">Carbohydrate metabolism; hexose metabolism.</text>
</comment>
<proteinExistence type="inferred from homology"/>
<dbReference type="EC" id="5.1.3.3" evidence="11"/>
<evidence type="ECO:0000256" key="10">
    <source>
        <dbReference type="ARBA" id="ARBA00023277"/>
    </source>
</evidence>
<dbReference type="PATRIC" id="fig|1409788.3.peg.1773"/>
<evidence type="ECO:0000256" key="8">
    <source>
        <dbReference type="ARBA" id="ARBA00022837"/>
    </source>
</evidence>
<keyword evidence="17" id="KW-1185">Reference proteome</keyword>
<dbReference type="UniPathway" id="UPA00242"/>
<evidence type="ECO:0000256" key="12">
    <source>
        <dbReference type="PIRSR" id="PIRSR005096-1"/>
    </source>
</evidence>
<comment type="similarity">
    <text evidence="4 11">Belongs to the aldose epimerase family.</text>
</comment>
<evidence type="ECO:0000256" key="3">
    <source>
        <dbReference type="ARBA" id="ARBA00005028"/>
    </source>
</evidence>
<feature type="active site" description="Proton acceptor" evidence="12">
    <location>
        <position position="348"/>
    </location>
</feature>
<dbReference type="InterPro" id="IPR014718">
    <property type="entry name" value="GH-type_carb-bd"/>
</dbReference>
<dbReference type="OrthoDB" id="9779408at2"/>
<dbReference type="Proteomes" id="UP000036958">
    <property type="component" value="Unassembled WGS sequence"/>
</dbReference>
<keyword evidence="9 11" id="KW-0413">Isomerase</keyword>
<evidence type="ECO:0000256" key="11">
    <source>
        <dbReference type="PIRNR" id="PIRNR005096"/>
    </source>
</evidence>
<dbReference type="EMBL" id="LGIA01000124">
    <property type="protein sequence ID" value="KOH45497.1"/>
    <property type="molecule type" value="Genomic_DNA"/>
</dbReference>
<keyword evidence="7" id="KW-0597">Phosphoprotein</keyword>
<dbReference type="NCBIfam" id="NF008277">
    <property type="entry name" value="PRK11055.1"/>
    <property type="match status" value="1"/>
</dbReference>
<evidence type="ECO:0000256" key="6">
    <source>
        <dbReference type="ARBA" id="ARBA00022490"/>
    </source>
</evidence>
<dbReference type="PANTHER" id="PTHR10091">
    <property type="entry name" value="ALDOSE-1-EPIMERASE"/>
    <property type="match status" value="1"/>
</dbReference>
<keyword evidence="8" id="KW-0106">Calcium</keyword>
<keyword evidence="10 11" id="KW-0119">Carbohydrate metabolism</keyword>
<evidence type="ECO:0000313" key="17">
    <source>
        <dbReference type="Proteomes" id="UP000036958"/>
    </source>
</evidence>
<feature type="signal peptide" evidence="15">
    <location>
        <begin position="1"/>
        <end position="25"/>
    </location>
</feature>
<comment type="subunit">
    <text evidence="5">Monomer.</text>
</comment>
<dbReference type="GO" id="GO:0004034">
    <property type="term" value="F:aldose 1-epimerase activity"/>
    <property type="evidence" value="ECO:0007669"/>
    <property type="project" value="UniProtKB-EC"/>
</dbReference>
<feature type="chain" id="PRO_5005591459" description="Aldose 1-epimerase" evidence="15">
    <location>
        <begin position="26"/>
        <end position="384"/>
    </location>
</feature>
<gene>
    <name evidence="16" type="ORF">NC99_17120</name>
</gene>
<dbReference type="SUPFAM" id="SSF74650">
    <property type="entry name" value="Galactose mutarotase-like"/>
    <property type="match status" value="1"/>
</dbReference>
<accession>A0A0L8VBC8</accession>
<feature type="binding site" evidence="13">
    <location>
        <position position="282"/>
    </location>
    <ligand>
        <name>beta-D-galactose</name>
        <dbReference type="ChEBI" id="CHEBI:27667"/>
    </ligand>
</feature>
<dbReference type="InterPro" id="IPR047215">
    <property type="entry name" value="Galactose_mutarotase-like"/>
</dbReference>
<dbReference type="AlphaFoldDB" id="A0A0L8VBC8"/>
<dbReference type="Pfam" id="PF01263">
    <property type="entry name" value="Aldose_epim"/>
    <property type="match status" value="1"/>
</dbReference>
<dbReference type="Gene3D" id="2.70.98.10">
    <property type="match status" value="1"/>
</dbReference>
<dbReference type="PANTHER" id="PTHR10091:SF0">
    <property type="entry name" value="GALACTOSE MUTAROTASE"/>
    <property type="match status" value="1"/>
</dbReference>
<reference evidence="17" key="1">
    <citation type="submission" date="2015-07" db="EMBL/GenBank/DDBJ databases">
        <title>Genome sequencing of Sunxiuqinia dokdonensis strain SK.</title>
        <authorList>
            <person name="Ahn S."/>
            <person name="Kim B.-C."/>
        </authorList>
    </citation>
    <scope>NUCLEOTIDE SEQUENCE [LARGE SCALE GENOMIC DNA]</scope>
    <source>
        <strain evidence="17">SK</strain>
    </source>
</reference>
<dbReference type="CDD" id="cd09019">
    <property type="entry name" value="galactose_mutarotase_like"/>
    <property type="match status" value="1"/>
</dbReference>
<evidence type="ECO:0000256" key="5">
    <source>
        <dbReference type="ARBA" id="ARBA00011245"/>
    </source>
</evidence>
<name>A0A0L8VBC8_9BACT</name>
<keyword evidence="6" id="KW-0963">Cytoplasm</keyword>
<dbReference type="InterPro" id="IPR015443">
    <property type="entry name" value="Aldose_1-epimerase"/>
</dbReference>
<dbReference type="STRING" id="1409788.NC99_17120"/>
<keyword evidence="15" id="KW-0732">Signal</keyword>
<comment type="subcellular location">
    <subcellularLocation>
        <location evidence="2">Cytoplasm</location>
    </subcellularLocation>
</comment>
<protein>
    <recommendedName>
        <fullName evidence="11">Aldose 1-epimerase</fullName>
        <ecNumber evidence="11">5.1.3.3</ecNumber>
    </recommendedName>
</protein>